<keyword evidence="3" id="KW-1185">Reference proteome</keyword>
<reference evidence="2" key="1">
    <citation type="submission" date="2023-05" db="EMBL/GenBank/DDBJ databases">
        <authorList>
            <person name="Stuckert A."/>
        </authorList>
    </citation>
    <scope>NUCLEOTIDE SEQUENCE</scope>
</reference>
<proteinExistence type="predicted"/>
<evidence type="ECO:0000256" key="1">
    <source>
        <dbReference type="SAM" id="MobiDB-lite"/>
    </source>
</evidence>
<protein>
    <submittedName>
        <fullName evidence="2">Uncharacterized protein</fullName>
    </submittedName>
</protein>
<dbReference type="EMBL" id="CATNWA010014178">
    <property type="protein sequence ID" value="CAI9568536.1"/>
    <property type="molecule type" value="Genomic_DNA"/>
</dbReference>
<evidence type="ECO:0000313" key="2">
    <source>
        <dbReference type="EMBL" id="CAI9568536.1"/>
    </source>
</evidence>
<sequence>MKKVCAAYCAPQSSNTHGVPMEGFGENYQESKQTPRGGLTTHGAPGQ</sequence>
<comment type="caution">
    <text evidence="2">The sequence shown here is derived from an EMBL/GenBank/DDBJ whole genome shotgun (WGS) entry which is preliminary data.</text>
</comment>
<name>A0ABN9DAE0_9NEOB</name>
<accession>A0ABN9DAE0</accession>
<organism evidence="2 3">
    <name type="scientific">Staurois parvus</name>
    <dbReference type="NCBI Taxonomy" id="386267"/>
    <lineage>
        <taxon>Eukaryota</taxon>
        <taxon>Metazoa</taxon>
        <taxon>Chordata</taxon>
        <taxon>Craniata</taxon>
        <taxon>Vertebrata</taxon>
        <taxon>Euteleostomi</taxon>
        <taxon>Amphibia</taxon>
        <taxon>Batrachia</taxon>
        <taxon>Anura</taxon>
        <taxon>Neobatrachia</taxon>
        <taxon>Ranoidea</taxon>
        <taxon>Ranidae</taxon>
        <taxon>Staurois</taxon>
    </lineage>
</organism>
<dbReference type="Proteomes" id="UP001162483">
    <property type="component" value="Unassembled WGS sequence"/>
</dbReference>
<gene>
    <name evidence="2" type="ORF">SPARVUS_LOCUS6754146</name>
</gene>
<feature type="region of interest" description="Disordered" evidence="1">
    <location>
        <begin position="16"/>
        <end position="47"/>
    </location>
</feature>
<evidence type="ECO:0000313" key="3">
    <source>
        <dbReference type="Proteomes" id="UP001162483"/>
    </source>
</evidence>